<feature type="compositionally biased region" description="Basic and acidic residues" evidence="1">
    <location>
        <begin position="29"/>
        <end position="44"/>
    </location>
</feature>
<dbReference type="Proteomes" id="UP000472263">
    <property type="component" value="Chromosome 19"/>
</dbReference>
<name>A0A668AAX1_9TELE</name>
<reference evidence="2" key="1">
    <citation type="submission" date="2019-06" db="EMBL/GenBank/DDBJ databases">
        <authorList>
            <consortium name="Wellcome Sanger Institute Data Sharing"/>
        </authorList>
    </citation>
    <scope>NUCLEOTIDE SEQUENCE [LARGE SCALE GENOMIC DNA]</scope>
</reference>
<feature type="region of interest" description="Disordered" evidence="1">
    <location>
        <begin position="13"/>
        <end position="44"/>
    </location>
</feature>
<reference evidence="2" key="3">
    <citation type="submission" date="2025-09" db="UniProtKB">
        <authorList>
            <consortium name="Ensembl"/>
        </authorList>
    </citation>
    <scope>IDENTIFICATION</scope>
</reference>
<accession>A0A668AAX1</accession>
<dbReference type="AlphaFoldDB" id="A0A668AAX1"/>
<evidence type="ECO:0000256" key="1">
    <source>
        <dbReference type="SAM" id="MobiDB-lite"/>
    </source>
</evidence>
<dbReference type="InParanoid" id="A0A668AAX1"/>
<dbReference type="Ensembl" id="ENSMMDT00005052962.1">
    <property type="protein sequence ID" value="ENSMMDP00005051950.1"/>
    <property type="gene ID" value="ENSMMDG00005023461.1"/>
</dbReference>
<evidence type="ECO:0000313" key="2">
    <source>
        <dbReference type="Ensembl" id="ENSMMDP00005051950.1"/>
    </source>
</evidence>
<keyword evidence="3" id="KW-1185">Reference proteome</keyword>
<reference evidence="2" key="2">
    <citation type="submission" date="2025-08" db="UniProtKB">
        <authorList>
            <consortium name="Ensembl"/>
        </authorList>
    </citation>
    <scope>IDENTIFICATION</scope>
</reference>
<proteinExistence type="predicted"/>
<protein>
    <submittedName>
        <fullName evidence="2">Uncharacterized protein</fullName>
    </submittedName>
</protein>
<sequence length="72" mass="8393">MSCVKILHMTKKRLNPSSRFPPTHSLKHTPGDSTRKRAKARERDRVKEVGMESEMNHPFNEFLCCPVWLANE</sequence>
<evidence type="ECO:0000313" key="3">
    <source>
        <dbReference type="Proteomes" id="UP000472263"/>
    </source>
</evidence>
<organism evidence="2 3">
    <name type="scientific">Myripristis murdjan</name>
    <name type="common">pinecone soldierfish</name>
    <dbReference type="NCBI Taxonomy" id="586833"/>
    <lineage>
        <taxon>Eukaryota</taxon>
        <taxon>Metazoa</taxon>
        <taxon>Chordata</taxon>
        <taxon>Craniata</taxon>
        <taxon>Vertebrata</taxon>
        <taxon>Euteleostomi</taxon>
        <taxon>Actinopterygii</taxon>
        <taxon>Neopterygii</taxon>
        <taxon>Teleostei</taxon>
        <taxon>Neoteleostei</taxon>
        <taxon>Acanthomorphata</taxon>
        <taxon>Holocentriformes</taxon>
        <taxon>Holocentridae</taxon>
        <taxon>Myripristis</taxon>
    </lineage>
</organism>